<dbReference type="SUPFAM" id="SSF46938">
    <property type="entry name" value="CRAL/TRIO N-terminal domain"/>
    <property type="match status" value="1"/>
</dbReference>
<dbReference type="InterPro" id="IPR036865">
    <property type="entry name" value="CRAL-TRIO_dom_sf"/>
</dbReference>
<dbReference type="RefSeq" id="XP_025426142.1">
    <property type="nucleotide sequence ID" value="XM_025573859.1"/>
</dbReference>
<proteinExistence type="predicted"/>
<dbReference type="SMART" id="SM00516">
    <property type="entry name" value="SEC14"/>
    <property type="match status" value="1"/>
</dbReference>
<dbReference type="OrthoDB" id="30289at2759"/>
<gene>
    <name evidence="2" type="ORF">BP01DRAFT_351890</name>
</gene>
<sequence>MVCLESNTASAAVLASFKARCAEQGLLDRPQGLQEGDVVDGLTDDLTLLRFLQARQLDPSSALQQFEAAIHFRRDKNLAHIYDTISIQDYEATRQLYPNWIGRRDTHGRPLVFLDVANLHPAALTRWRSTRSVEAGPDLAQRACAVLDALTRFVLPLCTAAAAQPITKSIFLIDMKAITIKQGWNVRDFAKEISGTLATCYPETIETIYVCNAPVYFSTVWAIVKNFIDPVTADKMVFLNDSQVYPALETIIDHANIPQQFGGALPVTHGMPPDLDPDLRLLLGEEKAVLPEGPLKWTEDDSGRRVLVATGSTEEGLRRECLATL</sequence>
<feature type="domain" description="CRAL-TRIO" evidence="1">
    <location>
        <begin position="89"/>
        <end position="269"/>
    </location>
</feature>
<dbReference type="GeneID" id="37075087"/>
<dbReference type="Gene3D" id="1.10.8.20">
    <property type="entry name" value="N-terminal domain of phosphatidylinositol transfer protein sec14p"/>
    <property type="match status" value="1"/>
</dbReference>
<dbReference type="SMART" id="SM01100">
    <property type="entry name" value="CRAL_TRIO_N"/>
    <property type="match status" value="1"/>
</dbReference>
<dbReference type="Gene3D" id="3.40.525.10">
    <property type="entry name" value="CRAL-TRIO lipid binding domain"/>
    <property type="match status" value="1"/>
</dbReference>
<dbReference type="PANTHER" id="PTHR45657">
    <property type="entry name" value="CRAL-TRIO DOMAIN-CONTAINING PROTEIN YKL091C-RELATED"/>
    <property type="match status" value="1"/>
</dbReference>
<dbReference type="InterPro" id="IPR051026">
    <property type="entry name" value="PI/PC_transfer"/>
</dbReference>
<dbReference type="PROSITE" id="PS50191">
    <property type="entry name" value="CRAL_TRIO"/>
    <property type="match status" value="1"/>
</dbReference>
<dbReference type="SUPFAM" id="SSF52087">
    <property type="entry name" value="CRAL/TRIO domain"/>
    <property type="match status" value="1"/>
</dbReference>
<dbReference type="InterPro" id="IPR036273">
    <property type="entry name" value="CRAL/TRIO_N_dom_sf"/>
</dbReference>
<dbReference type="Pfam" id="PF00650">
    <property type="entry name" value="CRAL_TRIO"/>
    <property type="match status" value="1"/>
</dbReference>
<dbReference type="STRING" id="1450539.A0A318Z9D3"/>
<dbReference type="AlphaFoldDB" id="A0A318Z9D3"/>
<evidence type="ECO:0000313" key="2">
    <source>
        <dbReference type="EMBL" id="PYH40160.1"/>
    </source>
</evidence>
<name>A0A318Z9D3_9EURO</name>
<organism evidence="2 3">
    <name type="scientific">Aspergillus saccharolyticus JOP 1030-1</name>
    <dbReference type="NCBI Taxonomy" id="1450539"/>
    <lineage>
        <taxon>Eukaryota</taxon>
        <taxon>Fungi</taxon>
        <taxon>Dikarya</taxon>
        <taxon>Ascomycota</taxon>
        <taxon>Pezizomycotina</taxon>
        <taxon>Eurotiomycetes</taxon>
        <taxon>Eurotiomycetidae</taxon>
        <taxon>Eurotiales</taxon>
        <taxon>Aspergillaceae</taxon>
        <taxon>Aspergillus</taxon>
        <taxon>Aspergillus subgen. Circumdati</taxon>
    </lineage>
</organism>
<evidence type="ECO:0000313" key="3">
    <source>
        <dbReference type="Proteomes" id="UP000248349"/>
    </source>
</evidence>
<evidence type="ECO:0000259" key="1">
    <source>
        <dbReference type="PROSITE" id="PS50191"/>
    </source>
</evidence>
<reference evidence="2 3" key="1">
    <citation type="submission" date="2016-12" db="EMBL/GenBank/DDBJ databases">
        <title>The genomes of Aspergillus section Nigri reveals drivers in fungal speciation.</title>
        <authorList>
            <consortium name="DOE Joint Genome Institute"/>
            <person name="Vesth T.C."/>
            <person name="Nybo J."/>
            <person name="Theobald S."/>
            <person name="Brandl J."/>
            <person name="Frisvad J.C."/>
            <person name="Nielsen K.F."/>
            <person name="Lyhne E.K."/>
            <person name="Kogle M.E."/>
            <person name="Kuo A."/>
            <person name="Riley R."/>
            <person name="Clum A."/>
            <person name="Nolan M."/>
            <person name="Lipzen A."/>
            <person name="Salamov A."/>
            <person name="Henrissat B."/>
            <person name="Wiebenga A."/>
            <person name="De Vries R.P."/>
            <person name="Grigoriev I.V."/>
            <person name="Mortensen U.H."/>
            <person name="Andersen M.R."/>
            <person name="Baker S.E."/>
        </authorList>
    </citation>
    <scope>NUCLEOTIDE SEQUENCE [LARGE SCALE GENOMIC DNA]</scope>
    <source>
        <strain evidence="2 3">JOP 1030-1</strain>
    </source>
</reference>
<dbReference type="InterPro" id="IPR011074">
    <property type="entry name" value="CRAL/TRIO_N_dom"/>
</dbReference>
<dbReference type="PANTHER" id="PTHR45657:SF20">
    <property type="entry name" value="CRAL_TRIO DOMAIN PROTEIN (AFU_ORTHOLOGUE AFUA_5G00680)"/>
    <property type="match status" value="1"/>
</dbReference>
<accession>A0A318Z9D3</accession>
<dbReference type="Proteomes" id="UP000248349">
    <property type="component" value="Unassembled WGS sequence"/>
</dbReference>
<keyword evidence="3" id="KW-1185">Reference proteome</keyword>
<dbReference type="InterPro" id="IPR001251">
    <property type="entry name" value="CRAL-TRIO_dom"/>
</dbReference>
<dbReference type="CDD" id="cd00170">
    <property type="entry name" value="SEC14"/>
    <property type="match status" value="1"/>
</dbReference>
<protein>
    <submittedName>
        <fullName evidence="2">CRAL/TRIO domain-containing protein</fullName>
    </submittedName>
</protein>
<dbReference type="EMBL" id="KZ821297">
    <property type="protein sequence ID" value="PYH40160.1"/>
    <property type="molecule type" value="Genomic_DNA"/>
</dbReference>